<dbReference type="PANTHER" id="PTHR30193:SF18">
    <property type="entry name" value="OSMOPROTECTIVE COMPOUNDS UPTAKE PERMEASE PROTEIN GGTC"/>
    <property type="match status" value="1"/>
</dbReference>
<dbReference type="SUPFAM" id="SSF161098">
    <property type="entry name" value="MetI-like"/>
    <property type="match status" value="1"/>
</dbReference>
<evidence type="ECO:0000256" key="1">
    <source>
        <dbReference type="ARBA" id="ARBA00004651"/>
    </source>
</evidence>
<dbReference type="Pfam" id="PF00528">
    <property type="entry name" value="BPD_transp_1"/>
    <property type="match status" value="1"/>
</dbReference>
<dbReference type="InterPro" id="IPR051393">
    <property type="entry name" value="ABC_transporter_permease"/>
</dbReference>
<evidence type="ECO:0000256" key="6">
    <source>
        <dbReference type="ARBA" id="ARBA00023136"/>
    </source>
</evidence>
<feature type="transmembrane region" description="Helical" evidence="7">
    <location>
        <begin position="340"/>
        <end position="358"/>
    </location>
</feature>
<evidence type="ECO:0000259" key="8">
    <source>
        <dbReference type="PROSITE" id="PS50928"/>
    </source>
</evidence>
<evidence type="ECO:0000313" key="10">
    <source>
        <dbReference type="Proteomes" id="UP000562352"/>
    </source>
</evidence>
<dbReference type="AlphaFoldDB" id="A0A841DFI4"/>
<dbReference type="CDD" id="cd06261">
    <property type="entry name" value="TM_PBP2"/>
    <property type="match status" value="1"/>
</dbReference>
<evidence type="ECO:0000256" key="4">
    <source>
        <dbReference type="ARBA" id="ARBA00022692"/>
    </source>
</evidence>
<comment type="similarity">
    <text evidence="7">Belongs to the binding-protein-dependent transport system permease family.</text>
</comment>
<dbReference type="PROSITE" id="PS50928">
    <property type="entry name" value="ABC_TM1"/>
    <property type="match status" value="1"/>
</dbReference>
<feature type="transmembrane region" description="Helical" evidence="7">
    <location>
        <begin position="146"/>
        <end position="167"/>
    </location>
</feature>
<feature type="transmembrane region" description="Helical" evidence="7">
    <location>
        <begin position="88"/>
        <end position="108"/>
    </location>
</feature>
<name>A0A841DFI4_PLAVE</name>
<keyword evidence="4 7" id="KW-0812">Transmembrane</keyword>
<evidence type="ECO:0000256" key="2">
    <source>
        <dbReference type="ARBA" id="ARBA00022448"/>
    </source>
</evidence>
<comment type="subcellular location">
    <subcellularLocation>
        <location evidence="1 7">Cell membrane</location>
        <topology evidence="1 7">Multi-pass membrane protein</topology>
    </subcellularLocation>
</comment>
<protein>
    <submittedName>
        <fullName evidence="9">Alpha-glucoside transport system permease protein</fullName>
    </submittedName>
</protein>
<feature type="transmembrane region" description="Helical" evidence="7">
    <location>
        <begin position="179"/>
        <end position="198"/>
    </location>
</feature>
<dbReference type="InterPro" id="IPR035906">
    <property type="entry name" value="MetI-like_sf"/>
</dbReference>
<keyword evidence="5 7" id="KW-1133">Transmembrane helix</keyword>
<dbReference type="EMBL" id="JACHJJ010000027">
    <property type="protein sequence ID" value="MBB5966845.1"/>
    <property type="molecule type" value="Genomic_DNA"/>
</dbReference>
<accession>A0A841DFI4</accession>
<dbReference type="InterPro" id="IPR000515">
    <property type="entry name" value="MetI-like"/>
</dbReference>
<keyword evidence="6 7" id="KW-0472">Membrane</keyword>
<dbReference type="Gene3D" id="1.10.3720.10">
    <property type="entry name" value="MetI-like"/>
    <property type="match status" value="1"/>
</dbReference>
<feature type="transmembrane region" description="Helical" evidence="7">
    <location>
        <begin position="235"/>
        <end position="257"/>
    </location>
</feature>
<organism evidence="9 10">
    <name type="scientific">Planomonospora venezuelensis</name>
    <dbReference type="NCBI Taxonomy" id="1999"/>
    <lineage>
        <taxon>Bacteria</taxon>
        <taxon>Bacillati</taxon>
        <taxon>Actinomycetota</taxon>
        <taxon>Actinomycetes</taxon>
        <taxon>Streptosporangiales</taxon>
        <taxon>Streptosporangiaceae</taxon>
        <taxon>Planomonospora</taxon>
    </lineage>
</organism>
<evidence type="ECO:0000313" key="9">
    <source>
        <dbReference type="EMBL" id="MBB5966845.1"/>
    </source>
</evidence>
<evidence type="ECO:0000256" key="3">
    <source>
        <dbReference type="ARBA" id="ARBA00022475"/>
    </source>
</evidence>
<evidence type="ECO:0000256" key="5">
    <source>
        <dbReference type="ARBA" id="ARBA00022989"/>
    </source>
</evidence>
<feature type="transmembrane region" description="Helical" evidence="7">
    <location>
        <begin position="278"/>
        <end position="300"/>
    </location>
</feature>
<reference evidence="9 10" key="1">
    <citation type="submission" date="2020-08" db="EMBL/GenBank/DDBJ databases">
        <title>Genomic Encyclopedia of Type Strains, Phase III (KMG-III): the genomes of soil and plant-associated and newly described type strains.</title>
        <authorList>
            <person name="Whitman W."/>
        </authorList>
    </citation>
    <scope>NUCLEOTIDE SEQUENCE [LARGE SCALE GENOMIC DNA]</scope>
    <source>
        <strain evidence="9 10">CECT 3303</strain>
    </source>
</reference>
<evidence type="ECO:0000256" key="7">
    <source>
        <dbReference type="RuleBase" id="RU363032"/>
    </source>
</evidence>
<gene>
    <name evidence="9" type="ORF">FHS22_006144</name>
</gene>
<dbReference type="GO" id="GO:0055085">
    <property type="term" value="P:transmembrane transport"/>
    <property type="evidence" value="ECO:0007669"/>
    <property type="project" value="InterPro"/>
</dbReference>
<feature type="transmembrane region" description="Helical" evidence="7">
    <location>
        <begin position="14"/>
        <end position="35"/>
    </location>
</feature>
<comment type="caution">
    <text evidence="9">The sequence shown here is derived from an EMBL/GenBank/DDBJ whole genome shotgun (WGS) entry which is preliminary data.</text>
</comment>
<dbReference type="PANTHER" id="PTHR30193">
    <property type="entry name" value="ABC TRANSPORTER PERMEASE PROTEIN"/>
    <property type="match status" value="1"/>
</dbReference>
<dbReference type="GO" id="GO:0005886">
    <property type="term" value="C:plasma membrane"/>
    <property type="evidence" value="ECO:0007669"/>
    <property type="project" value="UniProtKB-SubCell"/>
</dbReference>
<keyword evidence="2 7" id="KW-0813">Transport</keyword>
<keyword evidence="3" id="KW-1003">Cell membrane</keyword>
<proteinExistence type="inferred from homology"/>
<dbReference type="Proteomes" id="UP000562352">
    <property type="component" value="Unassembled WGS sequence"/>
</dbReference>
<feature type="domain" description="ABC transmembrane type-1" evidence="8">
    <location>
        <begin position="142"/>
        <end position="359"/>
    </location>
</feature>
<sequence>MNLDFDFAAEQPKLVQLLLGVVAFCAVVALLLLLLGGAPAQPRSRPLAATLLLRLLGPAPTRARVRLLLPLSRLLGRVPVRQRAWPQAAVLLAPALVLLGIGLVVPAVRTTVLSFMNGDGTAWVGLDNYAWMFTQPEAVTVLRNTLIWVLLVPVLVTAVGLLYAVVVDRTRFESIAKSLVFLPMAISFVGAGIIWKFVYAYRPEGSDQIGLLNQLVVAFGGTPQQWLLEPPLNTLFLIVVMVWIQAGFATVVLSAAIKGIPAEIIEAARLDGASPLQMFFRVTLPSIRSAVVVVLVTQSIGTLKLFDIVRTMTGGQFDTSVIANEMYNQAFRYGETGKGAALAVFLFVLVTPIIVYQIRQRREAAR</sequence>
<keyword evidence="10" id="KW-1185">Reference proteome</keyword>